<evidence type="ECO:0000256" key="7">
    <source>
        <dbReference type="RuleBase" id="RU363032"/>
    </source>
</evidence>
<keyword evidence="3" id="KW-1003">Cell membrane</keyword>
<protein>
    <recommendedName>
        <fullName evidence="8">ABC transmembrane type-1 domain-containing protein</fullName>
    </recommendedName>
</protein>
<organism evidence="9">
    <name type="scientific">uncultured Acidimicrobiales bacterium</name>
    <dbReference type="NCBI Taxonomy" id="310071"/>
    <lineage>
        <taxon>Bacteria</taxon>
        <taxon>Bacillati</taxon>
        <taxon>Actinomycetota</taxon>
        <taxon>Acidimicrobiia</taxon>
        <taxon>Acidimicrobiales</taxon>
        <taxon>environmental samples</taxon>
    </lineage>
</organism>
<evidence type="ECO:0000259" key="8">
    <source>
        <dbReference type="PROSITE" id="PS50928"/>
    </source>
</evidence>
<reference evidence="9" key="1">
    <citation type="submission" date="2020-02" db="EMBL/GenBank/DDBJ databases">
        <authorList>
            <person name="Meier V. D."/>
        </authorList>
    </citation>
    <scope>NUCLEOTIDE SEQUENCE</scope>
    <source>
        <strain evidence="9">AVDCRST_MAG76</strain>
    </source>
</reference>
<comment type="similarity">
    <text evidence="7">Belongs to the binding-protein-dependent transport system permease family.</text>
</comment>
<dbReference type="Pfam" id="PF00528">
    <property type="entry name" value="BPD_transp_1"/>
    <property type="match status" value="1"/>
</dbReference>
<dbReference type="PROSITE" id="PS50928">
    <property type="entry name" value="ABC_TM1"/>
    <property type="match status" value="1"/>
</dbReference>
<dbReference type="AlphaFoldDB" id="A0A6J4I5D6"/>
<sequence length="288" mass="30994">MTDTLAGVAAPMGVVVTPATAARRGRRRQRRLLGLIVPGLVLVSWQMAWQWELRPRTILPSPHEVLSAADAFFFGQRAVGLSGVVYFKGAGWSHLATSLGRCGQAWAIAVVIGLVLGLGLGLSRWFADLLDPFTNALRAVPLFAWLPLASVWYGINPTSGRILIFIGALWPVVVATTDSVARVPAAQIETARMLGTPRSRLWRRVYLPSALPEIVTGLRLSLTLAWTCVIIGELGGTTNGVGAMMTAAREAGATEQIIVGILVFAVVGYVADRVLRLLSRRFVSWSAT</sequence>
<evidence type="ECO:0000256" key="1">
    <source>
        <dbReference type="ARBA" id="ARBA00004651"/>
    </source>
</evidence>
<dbReference type="InterPro" id="IPR000515">
    <property type="entry name" value="MetI-like"/>
</dbReference>
<name>A0A6J4I5D6_9ACTN</name>
<keyword evidence="6 7" id="KW-0472">Membrane</keyword>
<dbReference type="SUPFAM" id="SSF161098">
    <property type="entry name" value="MetI-like"/>
    <property type="match status" value="1"/>
</dbReference>
<feature type="transmembrane region" description="Helical" evidence="7">
    <location>
        <begin position="139"/>
        <end position="156"/>
    </location>
</feature>
<feature type="transmembrane region" description="Helical" evidence="7">
    <location>
        <begin position="162"/>
        <end position="184"/>
    </location>
</feature>
<dbReference type="PANTHER" id="PTHR30151">
    <property type="entry name" value="ALKANE SULFONATE ABC TRANSPORTER-RELATED, MEMBRANE SUBUNIT"/>
    <property type="match status" value="1"/>
</dbReference>
<dbReference type="GO" id="GO:0055085">
    <property type="term" value="P:transmembrane transport"/>
    <property type="evidence" value="ECO:0007669"/>
    <property type="project" value="InterPro"/>
</dbReference>
<feature type="domain" description="ABC transmembrane type-1" evidence="8">
    <location>
        <begin position="95"/>
        <end position="275"/>
    </location>
</feature>
<evidence type="ECO:0000256" key="6">
    <source>
        <dbReference type="ARBA" id="ARBA00023136"/>
    </source>
</evidence>
<evidence type="ECO:0000256" key="4">
    <source>
        <dbReference type="ARBA" id="ARBA00022692"/>
    </source>
</evidence>
<proteinExistence type="inferred from homology"/>
<evidence type="ECO:0000256" key="2">
    <source>
        <dbReference type="ARBA" id="ARBA00022448"/>
    </source>
</evidence>
<feature type="transmembrane region" description="Helical" evidence="7">
    <location>
        <begin position="32"/>
        <end position="51"/>
    </location>
</feature>
<dbReference type="PANTHER" id="PTHR30151:SF38">
    <property type="entry name" value="ALIPHATIC SULFONATES TRANSPORT PERMEASE PROTEIN SSUC-RELATED"/>
    <property type="match status" value="1"/>
</dbReference>
<keyword evidence="5 7" id="KW-1133">Transmembrane helix</keyword>
<evidence type="ECO:0000256" key="5">
    <source>
        <dbReference type="ARBA" id="ARBA00022989"/>
    </source>
</evidence>
<dbReference type="InterPro" id="IPR035906">
    <property type="entry name" value="MetI-like_sf"/>
</dbReference>
<keyword evidence="4 7" id="KW-0812">Transmembrane</keyword>
<dbReference type="GO" id="GO:0005886">
    <property type="term" value="C:plasma membrane"/>
    <property type="evidence" value="ECO:0007669"/>
    <property type="project" value="UniProtKB-SubCell"/>
</dbReference>
<feature type="transmembrane region" description="Helical" evidence="7">
    <location>
        <begin position="105"/>
        <end position="127"/>
    </location>
</feature>
<feature type="transmembrane region" description="Helical" evidence="7">
    <location>
        <begin position="205"/>
        <end position="232"/>
    </location>
</feature>
<dbReference type="Gene3D" id="1.10.3720.10">
    <property type="entry name" value="MetI-like"/>
    <property type="match status" value="1"/>
</dbReference>
<gene>
    <name evidence="9" type="ORF">AVDCRST_MAG76-1751</name>
</gene>
<dbReference type="EMBL" id="CADCSZ010000106">
    <property type="protein sequence ID" value="CAA9240719.1"/>
    <property type="molecule type" value="Genomic_DNA"/>
</dbReference>
<dbReference type="CDD" id="cd06261">
    <property type="entry name" value="TM_PBP2"/>
    <property type="match status" value="1"/>
</dbReference>
<evidence type="ECO:0000256" key="3">
    <source>
        <dbReference type="ARBA" id="ARBA00022475"/>
    </source>
</evidence>
<comment type="subcellular location">
    <subcellularLocation>
        <location evidence="1 7">Cell membrane</location>
        <topology evidence="1 7">Multi-pass membrane protein</topology>
    </subcellularLocation>
</comment>
<accession>A0A6J4I5D6</accession>
<keyword evidence="2 7" id="KW-0813">Transport</keyword>
<feature type="transmembrane region" description="Helical" evidence="7">
    <location>
        <begin position="252"/>
        <end position="271"/>
    </location>
</feature>
<evidence type="ECO:0000313" key="9">
    <source>
        <dbReference type="EMBL" id="CAA9240719.1"/>
    </source>
</evidence>